<dbReference type="PANTHER" id="PTHR20861:SF1">
    <property type="entry name" value="HOMOSERINE KINASE"/>
    <property type="match status" value="1"/>
</dbReference>
<keyword evidence="7 13" id="KW-0791">Threonine biosynthesis</keyword>
<keyword evidence="8 13" id="KW-0547">Nucleotide-binding</keyword>
<dbReference type="NCBIfam" id="TIGR00191">
    <property type="entry name" value="thrB"/>
    <property type="match status" value="1"/>
</dbReference>
<keyword evidence="13" id="KW-0963">Cytoplasm</keyword>
<dbReference type="KEGG" id="glt:GlitD10_2656"/>
<accession>A0A1J0AGD2</accession>
<protein>
    <recommendedName>
        <fullName evidence="4 13">Homoserine kinase</fullName>
        <shortName evidence="13">HK</shortName>
        <shortName evidence="13">HSK</shortName>
        <ecNumber evidence="3 13">2.7.1.39</ecNumber>
    </recommendedName>
</protein>
<evidence type="ECO:0000256" key="1">
    <source>
        <dbReference type="ARBA" id="ARBA00005015"/>
    </source>
</evidence>
<dbReference type="PANTHER" id="PTHR20861">
    <property type="entry name" value="HOMOSERINE/4-DIPHOSPHOCYTIDYL-2-C-METHYL-D-ERYTHRITOL KINASE"/>
    <property type="match status" value="1"/>
</dbReference>
<dbReference type="EC" id="2.7.1.39" evidence="3 13"/>
<comment type="similarity">
    <text evidence="2 13">Belongs to the GHMP kinase family. Homoserine kinase subfamily.</text>
</comment>
<dbReference type="Pfam" id="PF00288">
    <property type="entry name" value="GHMP_kinases_N"/>
    <property type="match status" value="1"/>
</dbReference>
<evidence type="ECO:0000256" key="2">
    <source>
        <dbReference type="ARBA" id="ARBA00007370"/>
    </source>
</evidence>
<dbReference type="InterPro" id="IPR006204">
    <property type="entry name" value="GHMP_kinase_N_dom"/>
</dbReference>
<evidence type="ECO:0000256" key="4">
    <source>
        <dbReference type="ARBA" id="ARBA00017858"/>
    </source>
</evidence>
<evidence type="ECO:0000313" key="16">
    <source>
        <dbReference type="EMBL" id="APB34998.1"/>
    </source>
</evidence>
<dbReference type="PIRSF" id="PIRSF000676">
    <property type="entry name" value="Homoser_kin"/>
    <property type="match status" value="1"/>
</dbReference>
<feature type="binding site" evidence="13">
    <location>
        <begin position="84"/>
        <end position="94"/>
    </location>
    <ligand>
        <name>ATP</name>
        <dbReference type="ChEBI" id="CHEBI:30616"/>
    </ligand>
</feature>
<evidence type="ECO:0000256" key="10">
    <source>
        <dbReference type="ARBA" id="ARBA00022840"/>
    </source>
</evidence>
<dbReference type="InterPro" id="IPR006203">
    <property type="entry name" value="GHMP_knse_ATP-bd_CS"/>
</dbReference>
<evidence type="ECO:0000256" key="5">
    <source>
        <dbReference type="ARBA" id="ARBA00022605"/>
    </source>
</evidence>
<evidence type="ECO:0000256" key="8">
    <source>
        <dbReference type="ARBA" id="ARBA00022741"/>
    </source>
</evidence>
<dbReference type="PROSITE" id="PS00627">
    <property type="entry name" value="GHMP_KINASES_ATP"/>
    <property type="match status" value="1"/>
</dbReference>
<evidence type="ECO:0000256" key="12">
    <source>
        <dbReference type="ARBA" id="ARBA00049954"/>
    </source>
</evidence>
<gene>
    <name evidence="16" type="primary">thrB1</name>
    <name evidence="13" type="synonym">thrB</name>
    <name evidence="16" type="ORF">GlitD10_2656</name>
</gene>
<reference evidence="16 17" key="1">
    <citation type="submission" date="2016-10" db="EMBL/GenBank/DDBJ databases">
        <title>Description of Gloeomargarita lithophora gen. nov., sp. nov., a thylakoid-bearing basal-branching cyanobacterium with intracellular carbonates, and proposal for Gloeomargaritales ord. nov.</title>
        <authorList>
            <person name="Moreira D."/>
            <person name="Tavera R."/>
            <person name="Benzerara K."/>
            <person name="Skouri-Panet F."/>
            <person name="Couradeau E."/>
            <person name="Gerard E."/>
            <person name="Loussert C."/>
            <person name="Novelo E."/>
            <person name="Zivanovic Y."/>
            <person name="Lopez-Garcia P."/>
        </authorList>
    </citation>
    <scope>NUCLEOTIDE SEQUENCE [LARGE SCALE GENOMIC DNA]</scope>
    <source>
        <strain evidence="16 17">D10</strain>
    </source>
</reference>
<dbReference type="Gene3D" id="3.30.70.890">
    <property type="entry name" value="GHMP kinase, C-terminal domain"/>
    <property type="match status" value="1"/>
</dbReference>
<evidence type="ECO:0000256" key="11">
    <source>
        <dbReference type="ARBA" id="ARBA00049375"/>
    </source>
</evidence>
<dbReference type="EMBL" id="CP017675">
    <property type="protein sequence ID" value="APB34998.1"/>
    <property type="molecule type" value="Genomic_DNA"/>
</dbReference>
<evidence type="ECO:0000256" key="7">
    <source>
        <dbReference type="ARBA" id="ARBA00022697"/>
    </source>
</evidence>
<evidence type="ECO:0000256" key="13">
    <source>
        <dbReference type="HAMAP-Rule" id="MF_00384"/>
    </source>
</evidence>
<dbReference type="InterPro" id="IPR014721">
    <property type="entry name" value="Ribsml_uS5_D2-typ_fold_subgr"/>
</dbReference>
<dbReference type="UniPathway" id="UPA00050">
    <property type="reaction ID" value="UER00064"/>
</dbReference>
<dbReference type="SUPFAM" id="SSF55060">
    <property type="entry name" value="GHMP Kinase, C-terminal domain"/>
    <property type="match status" value="1"/>
</dbReference>
<dbReference type="Pfam" id="PF08544">
    <property type="entry name" value="GHMP_kinases_C"/>
    <property type="match status" value="1"/>
</dbReference>
<dbReference type="InterPro" id="IPR000870">
    <property type="entry name" value="Homoserine_kinase"/>
</dbReference>
<comment type="pathway">
    <text evidence="1 13">Amino-acid biosynthesis; L-threonine biosynthesis; L-threonine from L-aspartate: step 4/5.</text>
</comment>
<dbReference type="OrthoDB" id="9769912at2"/>
<keyword evidence="5 13" id="KW-0028">Amino-acid biosynthesis</keyword>
<dbReference type="STRING" id="1188229.GlitD10_2656"/>
<dbReference type="InterPro" id="IPR020568">
    <property type="entry name" value="Ribosomal_Su5_D2-typ_SF"/>
</dbReference>
<dbReference type="HAMAP" id="MF_00384">
    <property type="entry name" value="Homoser_kinase"/>
    <property type="match status" value="1"/>
</dbReference>
<evidence type="ECO:0000256" key="3">
    <source>
        <dbReference type="ARBA" id="ARBA00012078"/>
    </source>
</evidence>
<dbReference type="GO" id="GO:0005737">
    <property type="term" value="C:cytoplasm"/>
    <property type="evidence" value="ECO:0007669"/>
    <property type="project" value="UniProtKB-SubCell"/>
</dbReference>
<evidence type="ECO:0000313" key="17">
    <source>
        <dbReference type="Proteomes" id="UP000180235"/>
    </source>
</evidence>
<keyword evidence="6 13" id="KW-0808">Transferase</keyword>
<dbReference type="SUPFAM" id="SSF54211">
    <property type="entry name" value="Ribosomal protein S5 domain 2-like"/>
    <property type="match status" value="1"/>
</dbReference>
<comment type="subcellular location">
    <subcellularLocation>
        <location evidence="13">Cytoplasm</location>
    </subcellularLocation>
</comment>
<comment type="function">
    <text evidence="12 13">Catalyzes the ATP-dependent phosphorylation of L-homoserine to L-homoserine phosphate.</text>
</comment>
<comment type="catalytic activity">
    <reaction evidence="11 13">
        <text>L-homoserine + ATP = O-phospho-L-homoserine + ADP + H(+)</text>
        <dbReference type="Rhea" id="RHEA:13985"/>
        <dbReference type="ChEBI" id="CHEBI:15378"/>
        <dbReference type="ChEBI" id="CHEBI:30616"/>
        <dbReference type="ChEBI" id="CHEBI:57476"/>
        <dbReference type="ChEBI" id="CHEBI:57590"/>
        <dbReference type="ChEBI" id="CHEBI:456216"/>
        <dbReference type="EC" id="2.7.1.39"/>
    </reaction>
</comment>
<dbReference type="GO" id="GO:0005524">
    <property type="term" value="F:ATP binding"/>
    <property type="evidence" value="ECO:0007669"/>
    <property type="project" value="UniProtKB-UniRule"/>
</dbReference>
<dbReference type="RefSeq" id="WP_071455353.1">
    <property type="nucleotide sequence ID" value="NZ_CP017675.1"/>
</dbReference>
<keyword evidence="9 13" id="KW-0418">Kinase</keyword>
<feature type="domain" description="GHMP kinase N-terminal" evidence="14">
    <location>
        <begin position="55"/>
        <end position="137"/>
    </location>
</feature>
<dbReference type="AlphaFoldDB" id="A0A1J0AGD2"/>
<dbReference type="Proteomes" id="UP000180235">
    <property type="component" value="Chromosome"/>
</dbReference>
<name>A0A1J0AGD2_9CYAN</name>
<feature type="domain" description="GHMP kinase C-terminal" evidence="15">
    <location>
        <begin position="195"/>
        <end position="269"/>
    </location>
</feature>
<dbReference type="GO" id="GO:0009088">
    <property type="term" value="P:threonine biosynthetic process"/>
    <property type="evidence" value="ECO:0007669"/>
    <property type="project" value="UniProtKB-UniRule"/>
</dbReference>
<evidence type="ECO:0000256" key="9">
    <source>
        <dbReference type="ARBA" id="ARBA00022777"/>
    </source>
</evidence>
<organism evidence="16 17">
    <name type="scientific">Gloeomargarita lithophora Alchichica-D10</name>
    <dbReference type="NCBI Taxonomy" id="1188229"/>
    <lineage>
        <taxon>Bacteria</taxon>
        <taxon>Bacillati</taxon>
        <taxon>Cyanobacteriota</taxon>
        <taxon>Cyanophyceae</taxon>
        <taxon>Gloeomargaritales</taxon>
        <taxon>Gloeomargaritaceae</taxon>
        <taxon>Gloeomargarita</taxon>
    </lineage>
</organism>
<evidence type="ECO:0000259" key="14">
    <source>
        <dbReference type="Pfam" id="PF00288"/>
    </source>
</evidence>
<dbReference type="PRINTS" id="PR00958">
    <property type="entry name" value="HOMSERKINASE"/>
</dbReference>
<proteinExistence type="inferred from homology"/>
<dbReference type="GO" id="GO:0004413">
    <property type="term" value="F:homoserine kinase activity"/>
    <property type="evidence" value="ECO:0007669"/>
    <property type="project" value="UniProtKB-UniRule"/>
</dbReference>
<dbReference type="InterPro" id="IPR013750">
    <property type="entry name" value="GHMP_kinase_C_dom"/>
</dbReference>
<sequence>MATEVAVWVPATTANLGSGFDCLGAALDFGNRFHFALREGGEPVQVVGAQIGGENLAYRGFALMYERLGQPVPPVTLTLELNVPLARGLGSSATAIVAGLRAAHYLLGNPMPESQVLAWAVGLEGHPDNVVPAWWGGCRLTCGERVCLIPWHPEIIPVFAIPEFELSTAQARAVLPSQIPYPDAVANLGALGCLLQGLREGSPELLRTGLRDHLHQPYRRGLIPGYDPVEAAALAAGAYGVVISGAGPTLLALSTPAQADGVAKAMVQAWQGVGIGALSRVSRVSDQGAQVA</sequence>
<keyword evidence="17" id="KW-1185">Reference proteome</keyword>
<dbReference type="Gene3D" id="3.30.230.10">
    <property type="match status" value="1"/>
</dbReference>
<evidence type="ECO:0000259" key="15">
    <source>
        <dbReference type="Pfam" id="PF08544"/>
    </source>
</evidence>
<evidence type="ECO:0000256" key="6">
    <source>
        <dbReference type="ARBA" id="ARBA00022679"/>
    </source>
</evidence>
<dbReference type="InterPro" id="IPR036554">
    <property type="entry name" value="GHMP_kinase_C_sf"/>
</dbReference>
<keyword evidence="10 13" id="KW-0067">ATP-binding</keyword>